<accession>A0ABR4PYZ7</accession>
<dbReference type="SUPFAM" id="SSF57196">
    <property type="entry name" value="EGF/Laminin"/>
    <property type="match status" value="5"/>
</dbReference>
<dbReference type="SUPFAM" id="SSF51445">
    <property type="entry name" value="(Trans)glycosidases"/>
    <property type="match status" value="1"/>
</dbReference>
<proteinExistence type="predicted"/>
<comment type="caution">
    <text evidence="4">Lacks conserved residue(s) required for the propagation of feature annotation.</text>
</comment>
<evidence type="ECO:0000313" key="8">
    <source>
        <dbReference type="Proteomes" id="UP001651158"/>
    </source>
</evidence>
<dbReference type="Gene3D" id="2.60.120.260">
    <property type="entry name" value="Galactose-binding domain-like"/>
    <property type="match status" value="2"/>
</dbReference>
<feature type="disulfide bond" evidence="4">
    <location>
        <begin position="288"/>
        <end position="297"/>
    </location>
</feature>
<dbReference type="Pfam" id="PF00053">
    <property type="entry name" value="EGF_laminin"/>
    <property type="match status" value="5"/>
</dbReference>
<dbReference type="Gene3D" id="2.170.300.10">
    <property type="entry name" value="Tie2 ligand-binding domain superfamily"/>
    <property type="match status" value="2"/>
</dbReference>
<dbReference type="Gene3D" id="3.20.20.300">
    <property type="entry name" value="Glycoside hydrolase, family 3, N-terminal domain"/>
    <property type="match status" value="1"/>
</dbReference>
<keyword evidence="8" id="KW-1185">Reference proteome</keyword>
<dbReference type="InterPro" id="IPR002049">
    <property type="entry name" value="LE_dom"/>
</dbReference>
<evidence type="ECO:0000256" key="3">
    <source>
        <dbReference type="ARBA" id="ARBA00023292"/>
    </source>
</evidence>
<feature type="domain" description="Laminin EGF-like" evidence="5">
    <location>
        <begin position="206"/>
        <end position="265"/>
    </location>
</feature>
<dbReference type="PRINTS" id="PR00011">
    <property type="entry name" value="EGFLAMININ"/>
</dbReference>
<evidence type="ECO:0000256" key="1">
    <source>
        <dbReference type="ARBA" id="ARBA00022801"/>
    </source>
</evidence>
<dbReference type="Proteomes" id="UP001651158">
    <property type="component" value="Unassembled WGS sequence"/>
</dbReference>
<feature type="disulfide bond" evidence="4">
    <location>
        <begin position="300"/>
        <end position="314"/>
    </location>
</feature>
<dbReference type="SMART" id="SM00180">
    <property type="entry name" value="EGF_Lam"/>
    <property type="match status" value="5"/>
</dbReference>
<dbReference type="PROSITE" id="PS51117">
    <property type="entry name" value="LAMININ_NTER"/>
    <property type="match status" value="1"/>
</dbReference>
<dbReference type="EMBL" id="JAKROA010000048">
    <property type="protein sequence ID" value="KAL5102627.1"/>
    <property type="molecule type" value="Genomic_DNA"/>
</dbReference>
<dbReference type="Pfam" id="PF00933">
    <property type="entry name" value="Glyco_hydro_3"/>
    <property type="match status" value="1"/>
</dbReference>
<gene>
    <name evidence="7" type="ORF">TcWFU_004883</name>
</gene>
<reference evidence="7 8" key="1">
    <citation type="journal article" date="2022" name="Front. Cell. Infect. Microbiol.">
        <title>The Genomes of Two Strains of Taenia crassiceps the Animal Model for the Study of Human Cysticercosis.</title>
        <authorList>
            <person name="Bobes R.J."/>
            <person name="Estrada K."/>
            <person name="Rios-Valencia D.G."/>
            <person name="Calderon-Gallegos A."/>
            <person name="de la Torre P."/>
            <person name="Carrero J.C."/>
            <person name="Sanchez-Flores A."/>
            <person name="Laclette J.P."/>
        </authorList>
    </citation>
    <scope>NUCLEOTIDE SEQUENCE [LARGE SCALE GENOMIC DNA]</scope>
    <source>
        <strain evidence="7">WFUcys</strain>
    </source>
</reference>
<feature type="disulfide bond" evidence="4">
    <location>
        <begin position="236"/>
        <end position="245"/>
    </location>
</feature>
<organism evidence="7 8">
    <name type="scientific">Taenia crassiceps</name>
    <dbReference type="NCBI Taxonomy" id="6207"/>
    <lineage>
        <taxon>Eukaryota</taxon>
        <taxon>Metazoa</taxon>
        <taxon>Spiralia</taxon>
        <taxon>Lophotrochozoa</taxon>
        <taxon>Platyhelminthes</taxon>
        <taxon>Cestoda</taxon>
        <taxon>Eucestoda</taxon>
        <taxon>Cyclophyllidea</taxon>
        <taxon>Taeniidae</taxon>
        <taxon>Taenia</taxon>
    </lineage>
</organism>
<dbReference type="InterPro" id="IPR017853">
    <property type="entry name" value="GH"/>
</dbReference>
<evidence type="ECO:0000313" key="7">
    <source>
        <dbReference type="EMBL" id="KAL5102627.1"/>
    </source>
</evidence>
<protein>
    <submittedName>
        <fullName evidence="7">Laminin subunit beta-1</fullName>
    </submittedName>
</protein>
<dbReference type="Gene3D" id="2.10.25.10">
    <property type="entry name" value="Laminin"/>
    <property type="match status" value="2"/>
</dbReference>
<dbReference type="PANTHER" id="PTHR10574:SF406">
    <property type="entry name" value="LAMININ SUBUNIT ALPHA 5"/>
    <property type="match status" value="1"/>
</dbReference>
<dbReference type="InterPro" id="IPR050440">
    <property type="entry name" value="Laminin/Netrin_ECM"/>
</dbReference>
<feature type="domain" description="Laminin N-terminal" evidence="6">
    <location>
        <begin position="1"/>
        <end position="78"/>
    </location>
</feature>
<evidence type="ECO:0000259" key="6">
    <source>
        <dbReference type="PROSITE" id="PS51117"/>
    </source>
</evidence>
<dbReference type="InterPro" id="IPR001764">
    <property type="entry name" value="Glyco_hydro_3_N"/>
</dbReference>
<dbReference type="Pfam" id="PF00055">
    <property type="entry name" value="Laminin_N"/>
    <property type="match status" value="2"/>
</dbReference>
<dbReference type="CDD" id="cd00055">
    <property type="entry name" value="EGF_Lam"/>
    <property type="match status" value="5"/>
</dbReference>
<evidence type="ECO:0000259" key="5">
    <source>
        <dbReference type="PROSITE" id="PS50027"/>
    </source>
</evidence>
<keyword evidence="2 4" id="KW-1015">Disulfide bond</keyword>
<evidence type="ECO:0000256" key="2">
    <source>
        <dbReference type="ARBA" id="ARBA00023157"/>
    </source>
</evidence>
<dbReference type="InterPro" id="IPR036962">
    <property type="entry name" value="Glyco_hydro_3_N_sf"/>
</dbReference>
<name>A0ABR4PYZ7_9CEST</name>
<dbReference type="PROSITE" id="PS01248">
    <property type="entry name" value="EGF_LAM_1"/>
    <property type="match status" value="2"/>
</dbReference>
<sequence length="891" mass="99033">MVALTPSEGGVVAFMAAPSEMHENLPPYSEERQNLTAITNLRVTFTRLNTLGDMNLDNSSAIRRKYYYALYEWNVWGRCSCFGHATHCKPKSPSEIRNLEKVYGVCECTHNTAGDNCEKCASFYQNKPWRPASRHSANACERCECHDHSDQCYFNPILYLQSGNVSGGHCYQCLHNTEGPQCEFCSVGFYRHPDYPINHSQTCQPCNCHAGGSEAHENCDQYTNPAEGKVAGRCVCKANVGGDKCDRCRVGYWNFRADNPDGCEECRCHMLGTLENVGCDQVTGACTCKRFVEGEFCDRCMPGYFNLTASPQGCQPCACSPLGSVGPQPLEVPMEEPKKNGNYVFIIEVQSEHLGRGDRWVVTVDVKQEGSPCRNVPTRVEITSDTRKVVVPTVCMTGDRKTFVAIMPEAREGSPYTGIEIGNIIFKLDDGEAGSVAEYCESYRELSEQILIMCVLENTRITKGILREMLGFKGFVISDEGALQFLVFHHKAFSTYLEAAKAAFDAGVNIENSQEVIRGVYSALPLLVAAGIIRRYQLEEMNRPLFLARMRQGEFDPPESNPYASLNKDDFIQSPKHRQLSLVAGSSRMPQYEITLEEGLKEVADVLLTLEFCDSGARCTSGDEDGLIKLLNSTKANVPDVIVVTLVFVYSAGSLNISDAILSSQVKSILWFGYPGQEAGRLTPSEGGVVAFMAAPSEMHENLPPYSEERQNLTAITNLRVTFTRLNTLGDMNLDNSSAIRRKYYYALYEWNVWGRCSCFGHATHCKPKSPSEIRNLEKVYGVCECTHNTAGDNCEKCASFYQNKPWRPASRHSANACERCECHDHSDQCYFNPILYLQSGNTIQMVVKNADVTCWELWRMSDAIKSPVLVLASGSLKANSAIDACLAIST</sequence>
<keyword evidence="1" id="KW-0378">Hydrolase</keyword>
<evidence type="ECO:0000256" key="4">
    <source>
        <dbReference type="PROSITE-ProRule" id="PRU00460"/>
    </source>
</evidence>
<feature type="domain" description="Laminin EGF-like" evidence="5">
    <location>
        <begin position="266"/>
        <end position="316"/>
    </location>
</feature>
<dbReference type="PROSITE" id="PS50027">
    <property type="entry name" value="EGF_LAM_2"/>
    <property type="match status" value="2"/>
</dbReference>
<dbReference type="PANTHER" id="PTHR10574">
    <property type="entry name" value="NETRIN/LAMININ-RELATED"/>
    <property type="match status" value="1"/>
</dbReference>
<keyword evidence="3 4" id="KW-0424">Laminin EGF-like domain</keyword>
<comment type="caution">
    <text evidence="7">The sequence shown here is derived from an EMBL/GenBank/DDBJ whole genome shotgun (WGS) entry which is preliminary data.</text>
</comment>
<dbReference type="InterPro" id="IPR008211">
    <property type="entry name" value="Laminin_N"/>
</dbReference>